<feature type="domain" description="DUF2004" evidence="1">
    <location>
        <begin position="1"/>
        <end position="123"/>
    </location>
</feature>
<dbReference type="EMBL" id="CP133772">
    <property type="protein sequence ID" value="WYY00099.1"/>
    <property type="molecule type" value="Genomic_DNA"/>
</dbReference>
<keyword evidence="3" id="KW-1185">Reference proteome</keyword>
<dbReference type="Pfam" id="PF09406">
    <property type="entry name" value="DUF2004"/>
    <property type="match status" value="1"/>
</dbReference>
<dbReference type="Gene3D" id="3.30.70.1980">
    <property type="entry name" value="Uncharacterised protein PF09406, DUF2004"/>
    <property type="match status" value="1"/>
</dbReference>
<name>A0AAX4NF70_9ARCH</name>
<dbReference type="Proteomes" id="UP001451606">
    <property type="component" value="Chromosome"/>
</dbReference>
<protein>
    <submittedName>
        <fullName evidence="2">DUF2004 domain-containing protein</fullName>
    </submittedName>
</protein>
<proteinExistence type="predicted"/>
<evidence type="ECO:0000313" key="2">
    <source>
        <dbReference type="EMBL" id="WYY00099.1"/>
    </source>
</evidence>
<dbReference type="GeneID" id="95967384"/>
<accession>A0AAX4NF70</accession>
<dbReference type="InterPro" id="IPR018546">
    <property type="entry name" value="DUF2004"/>
</dbReference>
<dbReference type="KEGG" id="omr:OXIME_000654"/>
<dbReference type="AlphaFoldDB" id="A0AAX4NF70"/>
<reference evidence="2 3" key="1">
    <citation type="submission" date="2023-09" db="EMBL/GenBank/DDBJ databases">
        <authorList>
            <person name="Golyshina O.V."/>
            <person name="Lunev E.A."/>
            <person name="Bargiela R."/>
            <person name="Gaines M.C."/>
            <person name="Daum B."/>
            <person name="Bale N.J."/>
            <person name="Koenen M."/>
            <person name="Sinninghe Damst J.S."/>
            <person name="Yakimov M."/>
            <person name="Golyshin P.N."/>
        </authorList>
    </citation>
    <scope>NUCLEOTIDE SEQUENCE [LARGE SCALE GENOMIC DNA]</scope>
    <source>
        <strain evidence="2 3">M1</strain>
    </source>
</reference>
<evidence type="ECO:0000259" key="1">
    <source>
        <dbReference type="Pfam" id="PF09406"/>
    </source>
</evidence>
<sequence>MEKGLEISFQLKNDREGQETVLALGNITGNDLKGELELDWRIFHVTLGENKFFKVLYTGKKVGKLHPGVEKKIREHFDELSKLELKELLKQYKEKQASGDFKKVDIKELKEEYDLWQDKFWLYF</sequence>
<organism evidence="2 3">
    <name type="scientific">Oxyplasma meridianum</name>
    <dbReference type="NCBI Taxonomy" id="3073602"/>
    <lineage>
        <taxon>Archaea</taxon>
        <taxon>Methanobacteriati</taxon>
        <taxon>Thermoplasmatota</taxon>
        <taxon>Thermoplasmata</taxon>
        <taxon>Thermoplasmatales</taxon>
        <taxon>Thermoplasmataceae</taxon>
        <taxon>Oxyplasma</taxon>
    </lineage>
</organism>
<gene>
    <name evidence="2" type="ORF">OXIME_000654</name>
</gene>
<evidence type="ECO:0000313" key="3">
    <source>
        <dbReference type="Proteomes" id="UP001451606"/>
    </source>
</evidence>
<dbReference type="RefSeq" id="WP_393972051.1">
    <property type="nucleotide sequence ID" value="NZ_CP133772.1"/>
</dbReference>